<evidence type="ECO:0008006" key="6">
    <source>
        <dbReference type="Google" id="ProtNLM"/>
    </source>
</evidence>
<evidence type="ECO:0000259" key="1">
    <source>
        <dbReference type="Pfam" id="PF07848"/>
    </source>
</evidence>
<comment type="caution">
    <text evidence="4">The sequence shown here is derived from an EMBL/GenBank/DDBJ whole genome shotgun (WGS) entry which is preliminary data.</text>
</comment>
<dbReference type="PANTHER" id="PTHR30319:SF1">
    <property type="entry name" value="TRANSCRIPTIONAL REPRESSOR PAAX"/>
    <property type="match status" value="1"/>
</dbReference>
<dbReference type="Gene3D" id="1.20.58.1460">
    <property type="match status" value="1"/>
</dbReference>
<keyword evidence="5" id="KW-1185">Reference proteome</keyword>
<feature type="domain" description="Transcriptional repressor PaaX-like C-terminal" evidence="2">
    <location>
        <begin position="175"/>
        <end position="260"/>
    </location>
</feature>
<dbReference type="Pfam" id="PF07848">
    <property type="entry name" value="PaaX"/>
    <property type="match status" value="1"/>
</dbReference>
<dbReference type="Gene3D" id="3.30.70.2650">
    <property type="match status" value="1"/>
</dbReference>
<dbReference type="PANTHER" id="PTHR30319">
    <property type="entry name" value="PHENYLACETIC ACID REGULATOR-RELATED TRANSCRIPTIONAL REPRESSOR"/>
    <property type="match status" value="1"/>
</dbReference>
<proteinExistence type="predicted"/>
<gene>
    <name evidence="4" type="ORF">KGA66_08015</name>
</gene>
<evidence type="ECO:0000313" key="4">
    <source>
        <dbReference type="EMBL" id="MBS2962985.1"/>
    </source>
</evidence>
<feature type="domain" description="Transcriptional repressor PaaX-like central Cas2-like" evidence="3">
    <location>
        <begin position="93"/>
        <end position="165"/>
    </location>
</feature>
<evidence type="ECO:0000259" key="3">
    <source>
        <dbReference type="Pfam" id="PF20803"/>
    </source>
</evidence>
<dbReference type="InterPro" id="IPR036390">
    <property type="entry name" value="WH_DNA-bd_sf"/>
</dbReference>
<name>A0A8J7WP42_9ACTN</name>
<dbReference type="PIRSF" id="PIRSF020623">
    <property type="entry name" value="PaaX"/>
    <property type="match status" value="1"/>
</dbReference>
<dbReference type="SUPFAM" id="SSF46785">
    <property type="entry name" value="Winged helix' DNA-binding domain"/>
    <property type="match status" value="1"/>
</dbReference>
<organism evidence="4 5">
    <name type="scientific">Actinocrinis puniceicyclus</name>
    <dbReference type="NCBI Taxonomy" id="977794"/>
    <lineage>
        <taxon>Bacteria</taxon>
        <taxon>Bacillati</taxon>
        <taxon>Actinomycetota</taxon>
        <taxon>Actinomycetes</taxon>
        <taxon>Catenulisporales</taxon>
        <taxon>Actinospicaceae</taxon>
        <taxon>Actinocrinis</taxon>
    </lineage>
</organism>
<dbReference type="Pfam" id="PF08223">
    <property type="entry name" value="PaaX_C"/>
    <property type="match status" value="1"/>
</dbReference>
<accession>A0A8J7WP42</accession>
<dbReference type="Proteomes" id="UP000677913">
    <property type="component" value="Unassembled WGS sequence"/>
</dbReference>
<dbReference type="Pfam" id="PF20803">
    <property type="entry name" value="PaaX_M"/>
    <property type="match status" value="1"/>
</dbReference>
<dbReference type="InterPro" id="IPR011965">
    <property type="entry name" value="PaaX_trns_reg"/>
</dbReference>
<dbReference type="InterPro" id="IPR013225">
    <property type="entry name" value="PaaX_C"/>
</dbReference>
<dbReference type="InterPro" id="IPR048846">
    <property type="entry name" value="PaaX-like_central"/>
</dbReference>
<dbReference type="InterPro" id="IPR036388">
    <property type="entry name" value="WH-like_DNA-bd_sf"/>
</dbReference>
<evidence type="ECO:0000313" key="5">
    <source>
        <dbReference type="Proteomes" id="UP000677913"/>
    </source>
</evidence>
<sequence>MQDGPSPQHLLVTLLGDYWLSLDRHLSSAGLIDLLSEFGISTPSARAAMNRLLRRGVVEIRKVGRQTFYRLDDHAAERIREGGLRIAAFGLDHDWDGLWTVVAFSVPEDRRDSRHLLRSRLRWFGFAPLYDAVWVSASATAADAQTVLEELNIYTATVLRGTTDLAADRSPLAAWDLDAVAEVYASFIDETLPLLEKSLAGRITPQQALIARTRLMDTYRRFPGIDPGLPSDHMPAGWPRNEARSLFTQAYNALGPLAETRVKQIMAPHDEDAAAQARFQSMDWPAASTVTTP</sequence>
<dbReference type="InterPro" id="IPR012906">
    <property type="entry name" value="PaaX-like_N"/>
</dbReference>
<dbReference type="EMBL" id="JAGSXH010000018">
    <property type="protein sequence ID" value="MBS2962985.1"/>
    <property type="molecule type" value="Genomic_DNA"/>
</dbReference>
<protein>
    <recommendedName>
        <fullName evidence="6">PaaX family transcriptional regulator</fullName>
    </recommendedName>
</protein>
<dbReference type="AlphaFoldDB" id="A0A8J7WP42"/>
<dbReference type="Gene3D" id="1.10.10.10">
    <property type="entry name" value="Winged helix-like DNA-binding domain superfamily/Winged helix DNA-binding domain"/>
    <property type="match status" value="1"/>
</dbReference>
<dbReference type="GO" id="GO:0006351">
    <property type="term" value="P:DNA-templated transcription"/>
    <property type="evidence" value="ECO:0007669"/>
    <property type="project" value="InterPro"/>
</dbReference>
<reference evidence="4" key="1">
    <citation type="submission" date="2021-04" db="EMBL/GenBank/DDBJ databases">
        <title>Genome based classification of Actinospica acidithermotolerans sp. nov., an actinobacterium isolated from an Indonesian hot spring.</title>
        <authorList>
            <person name="Kusuma A.B."/>
            <person name="Putra K.E."/>
            <person name="Nafisah S."/>
            <person name="Loh J."/>
            <person name="Nouioui I."/>
            <person name="Goodfellow M."/>
        </authorList>
    </citation>
    <scope>NUCLEOTIDE SEQUENCE</scope>
    <source>
        <strain evidence="4">DSM 45618</strain>
    </source>
</reference>
<feature type="domain" description="Transcriptional repressor PaaX-like N-terminal" evidence="1">
    <location>
        <begin position="8"/>
        <end position="74"/>
    </location>
</feature>
<evidence type="ECO:0000259" key="2">
    <source>
        <dbReference type="Pfam" id="PF08223"/>
    </source>
</evidence>